<protein>
    <submittedName>
        <fullName evidence="2">Uncharacterized protein</fullName>
    </submittedName>
</protein>
<organism evidence="2 3">
    <name type="scientific">Marilutibacter maris</name>
    <dbReference type="NCBI Taxonomy" id="1605891"/>
    <lineage>
        <taxon>Bacteria</taxon>
        <taxon>Pseudomonadati</taxon>
        <taxon>Pseudomonadota</taxon>
        <taxon>Gammaproteobacteria</taxon>
        <taxon>Lysobacterales</taxon>
        <taxon>Lysobacteraceae</taxon>
        <taxon>Marilutibacter</taxon>
    </lineage>
</organism>
<reference evidence="2 3" key="1">
    <citation type="submission" date="2019-10" db="EMBL/GenBank/DDBJ databases">
        <title>Lysobacter alkalisoli sp. nov., isolated from saline-alkaline soil.</title>
        <authorList>
            <person name="Sun J.-Q."/>
        </authorList>
    </citation>
    <scope>NUCLEOTIDE SEQUENCE [LARGE SCALE GENOMIC DNA]</scope>
    <source>
        <strain evidence="2 3">KCTC 42381</strain>
    </source>
</reference>
<evidence type="ECO:0000313" key="3">
    <source>
        <dbReference type="Proteomes" id="UP000320431"/>
    </source>
</evidence>
<accession>A0A508ALV4</accession>
<proteinExistence type="predicted"/>
<feature type="compositionally biased region" description="Basic and acidic residues" evidence="1">
    <location>
        <begin position="24"/>
        <end position="33"/>
    </location>
</feature>
<feature type="region of interest" description="Disordered" evidence="1">
    <location>
        <begin position="1"/>
        <end position="33"/>
    </location>
</feature>
<dbReference type="OrthoDB" id="6028411at2"/>
<feature type="region of interest" description="Disordered" evidence="1">
    <location>
        <begin position="60"/>
        <end position="81"/>
    </location>
</feature>
<comment type="caution">
    <text evidence="2">The sequence shown here is derived from an EMBL/GenBank/DDBJ whole genome shotgun (WGS) entry which is preliminary data.</text>
</comment>
<dbReference type="RefSeq" id="WP_111267610.1">
    <property type="nucleotide sequence ID" value="NZ_CP029843.1"/>
</dbReference>
<dbReference type="AlphaFoldDB" id="A0A508ALV4"/>
<sequence>MARAKKGSTSPARRGPAAGGADHNVQKRIESERISADIADFQKSGGRIEKLGVTRVLQKIAPATADEHSAAEPSGRGRRRK</sequence>
<feature type="compositionally biased region" description="Low complexity" evidence="1">
    <location>
        <begin position="11"/>
        <end position="21"/>
    </location>
</feature>
<name>A0A508ALV4_9GAMM</name>
<dbReference type="Proteomes" id="UP000320431">
    <property type="component" value="Unassembled WGS sequence"/>
</dbReference>
<dbReference type="EMBL" id="VICD02000237">
    <property type="protein sequence ID" value="KAB8174286.1"/>
    <property type="molecule type" value="Genomic_DNA"/>
</dbReference>
<gene>
    <name evidence="2" type="ORF">FKV24_013820</name>
</gene>
<evidence type="ECO:0000313" key="2">
    <source>
        <dbReference type="EMBL" id="KAB8174286.1"/>
    </source>
</evidence>
<evidence type="ECO:0000256" key="1">
    <source>
        <dbReference type="SAM" id="MobiDB-lite"/>
    </source>
</evidence>